<dbReference type="GO" id="GO:0005802">
    <property type="term" value="C:trans-Golgi network"/>
    <property type="evidence" value="ECO:0007669"/>
    <property type="project" value="TreeGrafter"/>
</dbReference>
<keyword evidence="3" id="KW-0720">Serine protease</keyword>
<dbReference type="PANTHER" id="PTHR42884:SF23">
    <property type="entry name" value="FURIN-LIKE PROTEASE 2"/>
    <property type="match status" value="1"/>
</dbReference>
<accession>A0A1A8A5B2</accession>
<keyword evidence="2" id="KW-0378">Hydrolase</keyword>
<dbReference type="GO" id="GO:0000139">
    <property type="term" value="C:Golgi membrane"/>
    <property type="evidence" value="ECO:0007669"/>
    <property type="project" value="TreeGrafter"/>
</dbReference>
<dbReference type="Gene3D" id="3.40.50.200">
    <property type="entry name" value="Peptidase S8/S53 domain"/>
    <property type="match status" value="1"/>
</dbReference>
<evidence type="ECO:0000256" key="4">
    <source>
        <dbReference type="ARBA" id="ARBA00023157"/>
    </source>
</evidence>
<proteinExistence type="predicted"/>
<evidence type="ECO:0000256" key="2">
    <source>
        <dbReference type="ARBA" id="ARBA00022801"/>
    </source>
</evidence>
<evidence type="ECO:0000256" key="3">
    <source>
        <dbReference type="ARBA" id="ARBA00022825"/>
    </source>
</evidence>
<dbReference type="SUPFAM" id="SSF52743">
    <property type="entry name" value="Subtilisin-like"/>
    <property type="match status" value="1"/>
</dbReference>
<dbReference type="InterPro" id="IPR036852">
    <property type="entry name" value="Peptidase_S8/S53_dom_sf"/>
</dbReference>
<gene>
    <name evidence="5" type="primary">PCSK4</name>
</gene>
<dbReference type="GO" id="GO:0016485">
    <property type="term" value="P:protein processing"/>
    <property type="evidence" value="ECO:0007669"/>
    <property type="project" value="TreeGrafter"/>
</dbReference>
<dbReference type="GO" id="GO:0004252">
    <property type="term" value="F:serine-type endopeptidase activity"/>
    <property type="evidence" value="ECO:0007669"/>
    <property type="project" value="InterPro"/>
</dbReference>
<dbReference type="PANTHER" id="PTHR42884">
    <property type="entry name" value="PROPROTEIN CONVERTASE SUBTILISIN/KEXIN-RELATED"/>
    <property type="match status" value="1"/>
</dbReference>
<dbReference type="EMBL" id="HADY01010885">
    <property type="protein sequence ID" value="SBP49370.1"/>
    <property type="molecule type" value="Transcribed_RNA"/>
</dbReference>
<reference evidence="5" key="1">
    <citation type="submission" date="2016-05" db="EMBL/GenBank/DDBJ databases">
        <authorList>
            <person name="Lavstsen T."/>
            <person name="Jespersen J.S."/>
        </authorList>
    </citation>
    <scope>NUCLEOTIDE SEQUENCE</scope>
    <source>
        <tissue evidence="5">Brain</tissue>
    </source>
</reference>
<keyword evidence="1" id="KW-0645">Protease</keyword>
<evidence type="ECO:0000313" key="5">
    <source>
        <dbReference type="EMBL" id="SBP49370.1"/>
    </source>
</evidence>
<reference evidence="5" key="2">
    <citation type="submission" date="2016-06" db="EMBL/GenBank/DDBJ databases">
        <title>The genome of a short-lived fish provides insights into sex chromosome evolution and the genetic control of aging.</title>
        <authorList>
            <person name="Reichwald K."/>
            <person name="Felder M."/>
            <person name="Petzold A."/>
            <person name="Koch P."/>
            <person name="Groth M."/>
            <person name="Platzer M."/>
        </authorList>
    </citation>
    <scope>NUCLEOTIDE SEQUENCE</scope>
    <source>
        <tissue evidence="5">Brain</tissue>
    </source>
</reference>
<evidence type="ECO:0008006" key="6">
    <source>
        <dbReference type="Google" id="ProtNLM"/>
    </source>
</evidence>
<name>A0A1A8A5B2_NOTFU</name>
<organism evidence="5">
    <name type="scientific">Nothobranchius furzeri</name>
    <name type="common">Turquoise killifish</name>
    <dbReference type="NCBI Taxonomy" id="105023"/>
    <lineage>
        <taxon>Eukaryota</taxon>
        <taxon>Metazoa</taxon>
        <taxon>Chordata</taxon>
        <taxon>Craniata</taxon>
        <taxon>Vertebrata</taxon>
        <taxon>Euteleostomi</taxon>
        <taxon>Actinopterygii</taxon>
        <taxon>Neopterygii</taxon>
        <taxon>Teleostei</taxon>
        <taxon>Neoteleostei</taxon>
        <taxon>Acanthomorphata</taxon>
        <taxon>Ovalentaria</taxon>
        <taxon>Atherinomorphae</taxon>
        <taxon>Cyprinodontiformes</taxon>
        <taxon>Nothobranchiidae</taxon>
        <taxon>Nothobranchius</taxon>
    </lineage>
</organism>
<dbReference type="AlphaFoldDB" id="A0A1A8A5B2"/>
<sequence length="86" mass="9185">MEANNSYCGVGIAFNARIGGICLLDGTVTDAMEATALTYNFHSIGVYVCSWGPQDNSAEMDGPQRLTEQALQLGTHKINLSSPNPH</sequence>
<keyword evidence="4" id="KW-1015">Disulfide bond</keyword>
<protein>
    <recommendedName>
        <fullName evidence="6">Peptidase S8/S53 domain-containing protein</fullName>
    </recommendedName>
</protein>
<evidence type="ECO:0000256" key="1">
    <source>
        <dbReference type="ARBA" id="ARBA00022670"/>
    </source>
</evidence>